<gene>
    <name evidence="1" type="ORF">FAEPRAM212_01566</name>
</gene>
<reference evidence="1 2" key="1">
    <citation type="submission" date="2007-09" db="EMBL/GenBank/DDBJ databases">
        <title>Draft genome sequence of Faecalibacterium prausnitzii M21/2.</title>
        <authorList>
            <person name="Sudarsanam P."/>
            <person name="Ley R."/>
            <person name="Guruge J."/>
            <person name="Turnbaugh P.J."/>
            <person name="Mahowald M."/>
            <person name="Liep D."/>
            <person name="Gordon J."/>
        </authorList>
    </citation>
    <scope>NUCLEOTIDE SEQUENCE [LARGE SCALE GENOMIC DNA]</scope>
    <source>
        <strain evidence="1 2">M21/2</strain>
    </source>
</reference>
<dbReference type="GeneID" id="75068347"/>
<comment type="caution">
    <text evidence="1">The sequence shown here is derived from an EMBL/GenBank/DDBJ whole genome shotgun (WGS) entry which is preliminary data.</text>
</comment>
<dbReference type="EMBL" id="ABED02000025">
    <property type="protein sequence ID" value="EDP21745.1"/>
    <property type="molecule type" value="Genomic_DNA"/>
</dbReference>
<reference evidence="1 2" key="2">
    <citation type="submission" date="2007-09" db="EMBL/GenBank/DDBJ databases">
        <authorList>
            <person name="Fulton L."/>
            <person name="Clifton S."/>
            <person name="Fulton B."/>
            <person name="Xu J."/>
            <person name="Minx P."/>
            <person name="Pepin K.H."/>
            <person name="Johnson M."/>
            <person name="Thiruvilangam P."/>
            <person name="Bhonagiri V."/>
            <person name="Nash W.E."/>
            <person name="Mardis E.R."/>
            <person name="Wilson R.K."/>
        </authorList>
    </citation>
    <scope>NUCLEOTIDE SEQUENCE [LARGE SCALE GENOMIC DNA]</scope>
    <source>
        <strain evidence="1 2">M21/2</strain>
    </source>
</reference>
<name>A8SB52_9FIRM</name>
<evidence type="ECO:0000313" key="1">
    <source>
        <dbReference type="EMBL" id="EDP21745.1"/>
    </source>
</evidence>
<dbReference type="HOGENOM" id="CLU_100483_0_0_9"/>
<protein>
    <submittedName>
        <fullName evidence="1">Uncharacterized protein</fullName>
    </submittedName>
</protein>
<proteinExistence type="predicted"/>
<accession>A8SB52</accession>
<dbReference type="RefSeq" id="WP_005923720.1">
    <property type="nucleotide sequence ID" value="NZ_DS483500.1"/>
</dbReference>
<sequence length="210" mass="22703">MSDEPFVVVDVDEGLERILRSLQKLPDQLAAPQVLQKALNTTARKARTRLIKEAGKRYALSKPEVLKTESKVETSTSDTSATIISKGSMRDIMDFLTQPNSDTAAAAAQVLNRSSMSPLESNGMKAFVARFASGHTAIVQRQAGKQYTSAGASARAEKYGRGVDMTKIKKLLSPAVPQMLGNAEGVEAAQALVIELLDKELDKQIEKALE</sequence>
<dbReference type="AlphaFoldDB" id="A8SB52"/>
<dbReference type="Proteomes" id="UP000005945">
    <property type="component" value="Unassembled WGS sequence"/>
</dbReference>
<evidence type="ECO:0000313" key="2">
    <source>
        <dbReference type="Proteomes" id="UP000005945"/>
    </source>
</evidence>
<organism evidence="1 2">
    <name type="scientific">Faecalibacterium prausnitzii M21/2</name>
    <dbReference type="NCBI Taxonomy" id="411485"/>
    <lineage>
        <taxon>Bacteria</taxon>
        <taxon>Bacillati</taxon>
        <taxon>Bacillota</taxon>
        <taxon>Clostridia</taxon>
        <taxon>Eubacteriales</taxon>
        <taxon>Oscillospiraceae</taxon>
        <taxon>Faecalibacterium</taxon>
    </lineage>
</organism>